<evidence type="ECO:0000256" key="3">
    <source>
        <dbReference type="ARBA" id="ARBA00023136"/>
    </source>
</evidence>
<name>A0A3P7R3M3_CYLGO</name>
<protein>
    <recommendedName>
        <fullName evidence="5">Integrin alpha third immunoglobulin-like domain-containing protein</fullName>
    </recommendedName>
</protein>
<dbReference type="Pfam" id="PF20806">
    <property type="entry name" value="Integrin_A_Ig_3"/>
    <property type="match status" value="1"/>
</dbReference>
<dbReference type="OrthoDB" id="5836080at2759"/>
<accession>A0A3P7R3M3</accession>
<dbReference type="Proteomes" id="UP000271889">
    <property type="component" value="Unassembled WGS sequence"/>
</dbReference>
<keyword evidence="4" id="KW-0325">Glycoprotein</keyword>
<evidence type="ECO:0000256" key="4">
    <source>
        <dbReference type="ARBA" id="ARBA00023180"/>
    </source>
</evidence>
<organism evidence="6 7">
    <name type="scientific">Cylicostephanus goldi</name>
    <name type="common">Nematode worm</name>
    <dbReference type="NCBI Taxonomy" id="71465"/>
    <lineage>
        <taxon>Eukaryota</taxon>
        <taxon>Metazoa</taxon>
        <taxon>Ecdysozoa</taxon>
        <taxon>Nematoda</taxon>
        <taxon>Chromadorea</taxon>
        <taxon>Rhabditida</taxon>
        <taxon>Rhabditina</taxon>
        <taxon>Rhabditomorpha</taxon>
        <taxon>Strongyloidea</taxon>
        <taxon>Strongylidae</taxon>
        <taxon>Cylicostephanus</taxon>
    </lineage>
</organism>
<gene>
    <name evidence="6" type="ORF">CGOC_LOCUS13571</name>
</gene>
<dbReference type="SUPFAM" id="SSF69179">
    <property type="entry name" value="Integrin domains"/>
    <property type="match status" value="1"/>
</dbReference>
<dbReference type="GO" id="GO:0007229">
    <property type="term" value="P:integrin-mediated signaling pathway"/>
    <property type="evidence" value="ECO:0007669"/>
    <property type="project" value="UniProtKB-KW"/>
</dbReference>
<evidence type="ECO:0000313" key="7">
    <source>
        <dbReference type="Proteomes" id="UP000271889"/>
    </source>
</evidence>
<dbReference type="AlphaFoldDB" id="A0A3P7R3M3"/>
<reference evidence="6 7" key="1">
    <citation type="submission" date="2018-11" db="EMBL/GenBank/DDBJ databases">
        <authorList>
            <consortium name="Pathogen Informatics"/>
        </authorList>
    </citation>
    <scope>NUCLEOTIDE SEQUENCE [LARGE SCALE GENOMIC DNA]</scope>
</reference>
<evidence type="ECO:0000313" key="6">
    <source>
        <dbReference type="EMBL" id="VDN37796.1"/>
    </source>
</evidence>
<comment type="subcellular location">
    <subcellularLocation>
        <location evidence="1">Membrane</location>
        <topology evidence="1">Single-pass type I membrane protein</topology>
    </subcellularLocation>
</comment>
<proteinExistence type="predicted"/>
<keyword evidence="2" id="KW-0401">Integrin</keyword>
<keyword evidence="3" id="KW-0472">Membrane</keyword>
<keyword evidence="7" id="KW-1185">Reference proteome</keyword>
<dbReference type="InterPro" id="IPR032695">
    <property type="entry name" value="Integrin_dom_sf"/>
</dbReference>
<evidence type="ECO:0000259" key="5">
    <source>
        <dbReference type="Pfam" id="PF20806"/>
    </source>
</evidence>
<dbReference type="EMBL" id="UYRV01132691">
    <property type="protein sequence ID" value="VDN37796.1"/>
    <property type="molecule type" value="Genomic_DNA"/>
</dbReference>
<sequence>MVRHNYTIHNKGPWTVRNVTAKFDWPYQIESPAGRQWALYLLDVPTATIHNTDGTVDIRRCSVERQFEHVNPLDNIKLNTKYTTQETVSTRTEVRKRAK</sequence>
<evidence type="ECO:0000256" key="1">
    <source>
        <dbReference type="ARBA" id="ARBA00004479"/>
    </source>
</evidence>
<dbReference type="Gene3D" id="2.60.40.1530">
    <property type="entry name" value="ntegrin, alpha v. Chain A, domain 4"/>
    <property type="match status" value="1"/>
</dbReference>
<evidence type="ECO:0000256" key="2">
    <source>
        <dbReference type="ARBA" id="ARBA00023037"/>
    </source>
</evidence>
<feature type="non-terminal residue" evidence="6">
    <location>
        <position position="99"/>
    </location>
</feature>
<feature type="domain" description="Integrin alpha third immunoglobulin-like" evidence="5">
    <location>
        <begin position="1"/>
        <end position="97"/>
    </location>
</feature>
<dbReference type="GO" id="GO:0016020">
    <property type="term" value="C:membrane"/>
    <property type="evidence" value="ECO:0007669"/>
    <property type="project" value="UniProtKB-SubCell"/>
</dbReference>
<dbReference type="InterPro" id="IPR048286">
    <property type="entry name" value="Integrin_alpha_Ig-like_3"/>
</dbReference>